<dbReference type="PATRIC" id="fig|1397.4.peg.3057"/>
<organism evidence="1 2">
    <name type="scientific">Niallia circulans</name>
    <name type="common">Bacillus circulans</name>
    <dbReference type="NCBI Taxonomy" id="1397"/>
    <lineage>
        <taxon>Bacteria</taxon>
        <taxon>Bacillati</taxon>
        <taxon>Bacillota</taxon>
        <taxon>Bacilli</taxon>
        <taxon>Bacillales</taxon>
        <taxon>Bacillaceae</taxon>
        <taxon>Niallia</taxon>
    </lineage>
</organism>
<keyword evidence="2" id="KW-1185">Reference proteome</keyword>
<protein>
    <submittedName>
        <fullName evidence="1">Uracil-DNA glycosylase</fullName>
    </submittedName>
</protein>
<evidence type="ECO:0000313" key="2">
    <source>
        <dbReference type="Proteomes" id="UP000036045"/>
    </source>
</evidence>
<dbReference type="RefSeq" id="WP_031540148.1">
    <property type="nucleotide sequence ID" value="NZ_CP053989.1"/>
</dbReference>
<dbReference type="GeneID" id="56351886"/>
<comment type="caution">
    <text evidence="1">The sequence shown here is derived from an EMBL/GenBank/DDBJ whole genome shotgun (WGS) entry which is preliminary data.</text>
</comment>
<name>A0A0J1IND4_NIACI</name>
<reference evidence="1 2" key="1">
    <citation type="submission" date="2015-05" db="EMBL/GenBank/DDBJ databases">
        <title>Whole genome sequence and identification of bacterial endophytes from Costus igneus.</title>
        <authorList>
            <person name="Lee Y.P."/>
            <person name="Gan H.M."/>
            <person name="Eng W."/>
            <person name="Wheatley M.S."/>
            <person name="Caraballo A."/>
            <person name="Polter S."/>
            <person name="Savka M.A."/>
            <person name="Hudson A.O."/>
        </authorList>
    </citation>
    <scope>NUCLEOTIDE SEQUENCE [LARGE SCALE GENOMIC DNA]</scope>
    <source>
        <strain evidence="1 2">RIT379</strain>
    </source>
</reference>
<dbReference type="OrthoDB" id="9807346at2"/>
<dbReference type="AlphaFoldDB" id="A0A0J1IND4"/>
<dbReference type="Proteomes" id="UP000036045">
    <property type="component" value="Unassembled WGS sequence"/>
</dbReference>
<dbReference type="EMBL" id="LDPH01000003">
    <property type="protein sequence ID" value="KLV27477.1"/>
    <property type="molecule type" value="Genomic_DNA"/>
</dbReference>
<accession>A0A0J1IND4</accession>
<evidence type="ECO:0000313" key="1">
    <source>
        <dbReference type="EMBL" id="KLV27477.1"/>
    </source>
</evidence>
<sequence>MEKNKVNCYKCKFYYVTWDSQFPKGCKAFQFKGRTMPSVEVKRASGQECLRFQAKGGMK</sequence>
<gene>
    <name evidence="1" type="ORF">ABW02_04790</name>
</gene>
<proteinExistence type="predicted"/>